<protein>
    <submittedName>
        <fullName evidence="2">Uncharacterized protein</fullName>
    </submittedName>
</protein>
<feature type="region of interest" description="Disordered" evidence="1">
    <location>
        <begin position="40"/>
        <end position="67"/>
    </location>
</feature>
<organism evidence="2 3">
    <name type="scientific">Phanerochaete sordida</name>
    <dbReference type="NCBI Taxonomy" id="48140"/>
    <lineage>
        <taxon>Eukaryota</taxon>
        <taxon>Fungi</taxon>
        <taxon>Dikarya</taxon>
        <taxon>Basidiomycota</taxon>
        <taxon>Agaricomycotina</taxon>
        <taxon>Agaricomycetes</taxon>
        <taxon>Polyporales</taxon>
        <taxon>Phanerochaetaceae</taxon>
        <taxon>Phanerochaete</taxon>
    </lineage>
</organism>
<gene>
    <name evidence="2" type="ORF">PsYK624_107700</name>
</gene>
<accession>A0A9P3LGR9</accession>
<reference evidence="2 3" key="1">
    <citation type="submission" date="2021-08" db="EMBL/GenBank/DDBJ databases">
        <title>Draft Genome Sequence of Phanerochaete sordida strain YK-624.</title>
        <authorList>
            <person name="Mori T."/>
            <person name="Dohra H."/>
            <person name="Suzuki T."/>
            <person name="Kawagishi H."/>
            <person name="Hirai H."/>
        </authorList>
    </citation>
    <scope>NUCLEOTIDE SEQUENCE [LARGE SCALE GENOMIC DNA]</scope>
    <source>
        <strain evidence="2 3">YK-624</strain>
    </source>
</reference>
<comment type="caution">
    <text evidence="2">The sequence shown here is derived from an EMBL/GenBank/DDBJ whole genome shotgun (WGS) entry which is preliminary data.</text>
</comment>
<dbReference type="EMBL" id="BPQB01000041">
    <property type="protein sequence ID" value="GJE94600.1"/>
    <property type="molecule type" value="Genomic_DNA"/>
</dbReference>
<evidence type="ECO:0000313" key="3">
    <source>
        <dbReference type="Proteomes" id="UP000703269"/>
    </source>
</evidence>
<proteinExistence type="predicted"/>
<dbReference type="AlphaFoldDB" id="A0A9P3LGR9"/>
<evidence type="ECO:0000313" key="2">
    <source>
        <dbReference type="EMBL" id="GJE94600.1"/>
    </source>
</evidence>
<keyword evidence="3" id="KW-1185">Reference proteome</keyword>
<dbReference type="Proteomes" id="UP000703269">
    <property type="component" value="Unassembled WGS sequence"/>
</dbReference>
<name>A0A9P3LGR9_9APHY</name>
<evidence type="ECO:0000256" key="1">
    <source>
        <dbReference type="SAM" id="MobiDB-lite"/>
    </source>
</evidence>
<sequence>MTRTLSGFTRADDARASLTRRRQTLLLAALPSHLTRTPTPSWLPLGAFDSSPGPRRRPPALHPPALGSHAVLVTDST</sequence>